<evidence type="ECO:0000256" key="12">
    <source>
        <dbReference type="RuleBase" id="RU365087"/>
    </source>
</evidence>
<evidence type="ECO:0000256" key="11">
    <source>
        <dbReference type="ARBA" id="ARBA00025182"/>
    </source>
</evidence>
<evidence type="ECO:0000313" key="15">
    <source>
        <dbReference type="Proteomes" id="UP001055039"/>
    </source>
</evidence>
<feature type="compositionally biased region" description="Pro residues" evidence="13">
    <location>
        <begin position="133"/>
        <end position="147"/>
    </location>
</feature>
<evidence type="ECO:0000313" key="14">
    <source>
        <dbReference type="EMBL" id="GJE64485.1"/>
    </source>
</evidence>
<evidence type="ECO:0000256" key="4">
    <source>
        <dbReference type="ARBA" id="ARBA00022448"/>
    </source>
</evidence>
<dbReference type="Proteomes" id="UP001055039">
    <property type="component" value="Unassembled WGS sequence"/>
</dbReference>
<comment type="function">
    <text evidence="11 12">Involved in protein export. Participates in an early event of protein translocation.</text>
</comment>
<dbReference type="NCBIfam" id="TIGR00810">
    <property type="entry name" value="secG"/>
    <property type="match status" value="1"/>
</dbReference>
<reference evidence="14" key="2">
    <citation type="submission" date="2021-08" db="EMBL/GenBank/DDBJ databases">
        <authorList>
            <person name="Tani A."/>
            <person name="Ola A."/>
            <person name="Ogura Y."/>
            <person name="Katsura K."/>
            <person name="Hayashi T."/>
        </authorList>
    </citation>
    <scope>NUCLEOTIDE SEQUENCE</scope>
    <source>
        <strain evidence="14">NBRC 15686</strain>
    </source>
</reference>
<evidence type="ECO:0000256" key="9">
    <source>
        <dbReference type="ARBA" id="ARBA00023010"/>
    </source>
</evidence>
<evidence type="ECO:0000256" key="10">
    <source>
        <dbReference type="ARBA" id="ARBA00023136"/>
    </source>
</evidence>
<dbReference type="PRINTS" id="PR01651">
    <property type="entry name" value="SECGEXPORT"/>
</dbReference>
<evidence type="ECO:0000256" key="6">
    <source>
        <dbReference type="ARBA" id="ARBA00022692"/>
    </source>
</evidence>
<keyword evidence="9 12" id="KW-0811">Translocation</keyword>
<keyword evidence="4 12" id="KW-0813">Transport</keyword>
<keyword evidence="15" id="KW-1185">Reference proteome</keyword>
<feature type="transmembrane region" description="Helical" evidence="12">
    <location>
        <begin position="51"/>
        <end position="74"/>
    </location>
</feature>
<comment type="subcellular location">
    <subcellularLocation>
        <location evidence="1 12">Cell membrane</location>
        <topology evidence="1 12">Multi-pass membrane protein</topology>
    </subcellularLocation>
</comment>
<sequence>MQTVLIVVHLIIVLALIAVVLLQRSEGGLGLGGGGSGGVSGFMTGRGQANALTRATAILAALFFTTSIALAIMAHRSAAPRSILDEAGTQSGQTQPADKPVNADNLLDTLRGGAGQGTSGQPASVPTDAPAKPATPAPAPSAPPAAPATPEAPQSR</sequence>
<dbReference type="InterPro" id="IPR004692">
    <property type="entry name" value="SecG"/>
</dbReference>
<evidence type="ECO:0000256" key="2">
    <source>
        <dbReference type="ARBA" id="ARBA00008445"/>
    </source>
</evidence>
<keyword evidence="7 12" id="KW-0653">Protein transport</keyword>
<comment type="caution">
    <text evidence="14">The sequence shown here is derived from an EMBL/GenBank/DDBJ whole genome shotgun (WGS) entry which is preliminary data.</text>
</comment>
<feature type="region of interest" description="Disordered" evidence="13">
    <location>
        <begin position="84"/>
        <end position="156"/>
    </location>
</feature>
<organism evidence="14 15">
    <name type="scientific">Methylorubrum aminovorans</name>
    <dbReference type="NCBI Taxonomy" id="269069"/>
    <lineage>
        <taxon>Bacteria</taxon>
        <taxon>Pseudomonadati</taxon>
        <taxon>Pseudomonadota</taxon>
        <taxon>Alphaproteobacteria</taxon>
        <taxon>Hyphomicrobiales</taxon>
        <taxon>Methylobacteriaceae</taxon>
        <taxon>Methylorubrum</taxon>
    </lineage>
</organism>
<protein>
    <recommendedName>
        <fullName evidence="3 12">Protein-export membrane protein SecG</fullName>
    </recommendedName>
</protein>
<dbReference type="EMBL" id="BPRC01000004">
    <property type="protein sequence ID" value="GJE64485.1"/>
    <property type="molecule type" value="Genomic_DNA"/>
</dbReference>
<gene>
    <name evidence="14" type="ORF">LNAOJCKE_1691</name>
</gene>
<dbReference type="PANTHER" id="PTHR34182">
    <property type="entry name" value="PROTEIN-EXPORT MEMBRANE PROTEIN SECG"/>
    <property type="match status" value="1"/>
</dbReference>
<comment type="caution">
    <text evidence="12">Lacks conserved residue(s) required for the propagation of feature annotation.</text>
</comment>
<proteinExistence type="inferred from homology"/>
<evidence type="ECO:0000256" key="13">
    <source>
        <dbReference type="SAM" id="MobiDB-lite"/>
    </source>
</evidence>
<keyword evidence="10 12" id="KW-0472">Membrane</keyword>
<keyword evidence="8 12" id="KW-1133">Transmembrane helix</keyword>
<keyword evidence="5 12" id="KW-1003">Cell membrane</keyword>
<evidence type="ECO:0000256" key="8">
    <source>
        <dbReference type="ARBA" id="ARBA00022989"/>
    </source>
</evidence>
<evidence type="ECO:0000256" key="3">
    <source>
        <dbReference type="ARBA" id="ARBA00017876"/>
    </source>
</evidence>
<dbReference type="PANTHER" id="PTHR34182:SF1">
    <property type="entry name" value="PROTEIN-EXPORT MEMBRANE PROTEIN SECG"/>
    <property type="match status" value="1"/>
</dbReference>
<dbReference type="RefSeq" id="WP_238223900.1">
    <property type="nucleotide sequence ID" value="NZ_BAAADH010000005.1"/>
</dbReference>
<evidence type="ECO:0000256" key="5">
    <source>
        <dbReference type="ARBA" id="ARBA00022475"/>
    </source>
</evidence>
<accession>A0ABQ4UEA5</accession>
<comment type="similarity">
    <text evidence="2 12">Belongs to the SecG family.</text>
</comment>
<reference evidence="14" key="1">
    <citation type="journal article" date="2021" name="Front. Microbiol.">
        <title>Comprehensive Comparative Genomics and Phenotyping of Methylobacterium Species.</title>
        <authorList>
            <person name="Alessa O."/>
            <person name="Ogura Y."/>
            <person name="Fujitani Y."/>
            <person name="Takami H."/>
            <person name="Hayashi T."/>
            <person name="Sahin N."/>
            <person name="Tani A."/>
        </authorList>
    </citation>
    <scope>NUCLEOTIDE SEQUENCE</scope>
    <source>
        <strain evidence="14">NBRC 15686</strain>
    </source>
</reference>
<evidence type="ECO:0000256" key="1">
    <source>
        <dbReference type="ARBA" id="ARBA00004651"/>
    </source>
</evidence>
<name>A0ABQ4UEA5_9HYPH</name>
<dbReference type="Pfam" id="PF03840">
    <property type="entry name" value="SecG"/>
    <property type="match status" value="1"/>
</dbReference>
<keyword evidence="6 12" id="KW-0812">Transmembrane</keyword>
<evidence type="ECO:0000256" key="7">
    <source>
        <dbReference type="ARBA" id="ARBA00022927"/>
    </source>
</evidence>